<dbReference type="RefSeq" id="XP_013386436.1">
    <property type="nucleotide sequence ID" value="XM_013530982.1"/>
</dbReference>
<dbReference type="Gene3D" id="3.30.70.2800">
    <property type="match status" value="1"/>
</dbReference>
<evidence type="ECO:0000313" key="3">
    <source>
        <dbReference type="Proteomes" id="UP000085678"/>
    </source>
</evidence>
<proteinExistence type="predicted"/>
<sequence length="112" mass="12455">MMAASVVTIFVAVFVIVTVIEEAQAVCCKADKNGWCADCTPTTPYCGYGKCNIFGCACKGGCRKNCNPVYSDKYRPPPFWVSYYRKCRCQNTRSVEDETGGDCREERSSEDT</sequence>
<keyword evidence="2" id="KW-0732">Signal</keyword>
<feature type="signal peptide" evidence="2">
    <location>
        <begin position="1"/>
        <end position="25"/>
    </location>
</feature>
<dbReference type="OrthoDB" id="6513868at2759"/>
<accession>A0A1S3HK88</accession>
<feature type="compositionally biased region" description="Basic and acidic residues" evidence="1">
    <location>
        <begin position="101"/>
        <end position="112"/>
    </location>
</feature>
<dbReference type="RefSeq" id="XP_013386437.1">
    <property type="nucleotide sequence ID" value="XM_013530983.1"/>
</dbReference>
<dbReference type="Proteomes" id="UP000085678">
    <property type="component" value="Unplaced"/>
</dbReference>
<evidence type="ECO:0000256" key="1">
    <source>
        <dbReference type="SAM" id="MobiDB-lite"/>
    </source>
</evidence>
<keyword evidence="3" id="KW-1185">Reference proteome</keyword>
<gene>
    <name evidence="4 5" type="primary">LOC106155940</name>
</gene>
<name>A0A1S3HK88_LINAN</name>
<organism evidence="3 5">
    <name type="scientific">Lingula anatina</name>
    <name type="common">Brachiopod</name>
    <name type="synonym">Lingula unguis</name>
    <dbReference type="NCBI Taxonomy" id="7574"/>
    <lineage>
        <taxon>Eukaryota</taxon>
        <taxon>Metazoa</taxon>
        <taxon>Spiralia</taxon>
        <taxon>Lophotrochozoa</taxon>
        <taxon>Brachiopoda</taxon>
        <taxon>Linguliformea</taxon>
        <taxon>Lingulata</taxon>
        <taxon>Lingulida</taxon>
        <taxon>Linguloidea</taxon>
        <taxon>Lingulidae</taxon>
        <taxon>Lingula</taxon>
    </lineage>
</organism>
<dbReference type="KEGG" id="lak:106155940"/>
<evidence type="ECO:0000256" key="2">
    <source>
        <dbReference type="SAM" id="SignalP"/>
    </source>
</evidence>
<protein>
    <submittedName>
        <fullName evidence="4 5">Protein Diedel-like</fullName>
    </submittedName>
</protein>
<evidence type="ECO:0000313" key="4">
    <source>
        <dbReference type="RefSeq" id="XP_013386436.1"/>
    </source>
</evidence>
<dbReference type="GeneID" id="106155940"/>
<feature type="chain" id="PRO_5014545729" evidence="2">
    <location>
        <begin position="26"/>
        <end position="112"/>
    </location>
</feature>
<reference evidence="4 5" key="1">
    <citation type="submission" date="2025-04" db="UniProtKB">
        <authorList>
            <consortium name="RefSeq"/>
        </authorList>
    </citation>
    <scope>IDENTIFICATION</scope>
    <source>
        <tissue evidence="4 5">Gonads</tissue>
    </source>
</reference>
<evidence type="ECO:0000313" key="5">
    <source>
        <dbReference type="RefSeq" id="XP_013386437.1"/>
    </source>
</evidence>
<feature type="region of interest" description="Disordered" evidence="1">
    <location>
        <begin position="93"/>
        <end position="112"/>
    </location>
</feature>
<dbReference type="AlphaFoldDB" id="A0A1S3HK88"/>